<keyword evidence="2" id="KW-1185">Reference proteome</keyword>
<proteinExistence type="predicted"/>
<reference evidence="1 2" key="1">
    <citation type="submission" date="2024-04" db="EMBL/GenBank/DDBJ databases">
        <authorList>
            <person name="Fracassetti M."/>
        </authorList>
    </citation>
    <scope>NUCLEOTIDE SEQUENCE [LARGE SCALE GENOMIC DNA]</scope>
</reference>
<accession>A0AAV2DTE9</accession>
<organism evidence="1 2">
    <name type="scientific">Linum trigynum</name>
    <dbReference type="NCBI Taxonomy" id="586398"/>
    <lineage>
        <taxon>Eukaryota</taxon>
        <taxon>Viridiplantae</taxon>
        <taxon>Streptophyta</taxon>
        <taxon>Embryophyta</taxon>
        <taxon>Tracheophyta</taxon>
        <taxon>Spermatophyta</taxon>
        <taxon>Magnoliopsida</taxon>
        <taxon>eudicotyledons</taxon>
        <taxon>Gunneridae</taxon>
        <taxon>Pentapetalae</taxon>
        <taxon>rosids</taxon>
        <taxon>fabids</taxon>
        <taxon>Malpighiales</taxon>
        <taxon>Linaceae</taxon>
        <taxon>Linum</taxon>
    </lineage>
</organism>
<gene>
    <name evidence="1" type="ORF">LTRI10_LOCUS18430</name>
</gene>
<evidence type="ECO:0000313" key="2">
    <source>
        <dbReference type="Proteomes" id="UP001497516"/>
    </source>
</evidence>
<dbReference type="AlphaFoldDB" id="A0AAV2DTE9"/>
<dbReference type="Proteomes" id="UP001497516">
    <property type="component" value="Chromosome 3"/>
</dbReference>
<name>A0AAV2DTE9_9ROSI</name>
<evidence type="ECO:0000313" key="1">
    <source>
        <dbReference type="EMBL" id="CAL1376720.1"/>
    </source>
</evidence>
<protein>
    <submittedName>
        <fullName evidence="1">Uncharacterized protein</fullName>
    </submittedName>
</protein>
<sequence>MKTLKLVPDRKPAFLVNLEYCNKPIGCQKCRVFGHQCENSGGEGEGDQGIQGNIEIGGVEAVAGSAGQLILDSILALKGCVLWSCLLRVSFRAMVGQPSSPSTGEGPITLRL</sequence>
<dbReference type="EMBL" id="OZ034816">
    <property type="protein sequence ID" value="CAL1376720.1"/>
    <property type="molecule type" value="Genomic_DNA"/>
</dbReference>